<evidence type="ECO:0000256" key="8">
    <source>
        <dbReference type="SAM" id="Coils"/>
    </source>
</evidence>
<evidence type="ECO:0000259" key="10">
    <source>
        <dbReference type="Pfam" id="PF13877"/>
    </source>
</evidence>
<feature type="coiled-coil region" evidence="8">
    <location>
        <begin position="313"/>
        <end position="340"/>
    </location>
</feature>
<keyword evidence="2 7" id="KW-0802">TPR repeat</keyword>
<keyword evidence="1" id="KW-0677">Repeat</keyword>
<dbReference type="InterPro" id="IPR019734">
    <property type="entry name" value="TPR_rpt"/>
</dbReference>
<dbReference type="Pfam" id="PF13432">
    <property type="entry name" value="TPR_16"/>
    <property type="match status" value="1"/>
</dbReference>
<comment type="function">
    <text evidence="5">Forms an interface between the RNA polymerase II enzyme and chaperone/scaffolding protein, suggesting that it is required to connect RNA polymerase II to regulators of protein complex formation.</text>
</comment>
<comment type="subunit">
    <text evidence="6">Tightly associated with the RNA polymerase II complex. Component of the R2TP complex composed at least of RUVBL1, RUVBL2, RPAP3 and PIHD1. Component of the PAQosome complex which is responsible for the biogenesis of several protein complexes and which consists of R2TP complex members RUVBL1, RUVBL2, RPAP3 and PIH1D1, URI complex members PFDN2, PFDN6, PDRG1, UXT and URI1 as well as ASDURF, POLR2E and DNAAF10/WDR92. Interacts with PIH1D1. Interacts with TSC1 and TSC2. Interacts with PRPF8 and EFTUD2 in a ZNHIT2-dependent manner.</text>
</comment>
<dbReference type="Proteomes" id="UP000010556">
    <property type="component" value="Unassembled WGS sequence"/>
</dbReference>
<reference evidence="12" key="1">
    <citation type="journal article" date="2013" name="Science">
        <title>Comparative analysis of bat genomes provides insight into the evolution of flight and immunity.</title>
        <authorList>
            <person name="Zhang G."/>
            <person name="Cowled C."/>
            <person name="Shi Z."/>
            <person name="Huang Z."/>
            <person name="Bishop-Lilly K.A."/>
            <person name="Fang X."/>
            <person name="Wynne J.W."/>
            <person name="Xiong Z."/>
            <person name="Baker M.L."/>
            <person name="Zhao W."/>
            <person name="Tachedjian M."/>
            <person name="Zhu Y."/>
            <person name="Zhou P."/>
            <person name="Jiang X."/>
            <person name="Ng J."/>
            <person name="Yang L."/>
            <person name="Wu L."/>
            <person name="Xiao J."/>
            <person name="Feng Y."/>
            <person name="Chen Y."/>
            <person name="Sun X."/>
            <person name="Zhang Y."/>
            <person name="Marsh G.A."/>
            <person name="Crameri G."/>
            <person name="Broder C.C."/>
            <person name="Frey K.G."/>
            <person name="Wang L.F."/>
            <person name="Wang J."/>
        </authorList>
    </citation>
    <scope>NUCLEOTIDE SEQUENCE [LARGE SCALE GENOMIC DNA]</scope>
</reference>
<protein>
    <recommendedName>
        <fullName evidence="4">RNA polymerase II-associated protein 3</fullName>
    </recommendedName>
</protein>
<name>L5MDH1_MYODS</name>
<proteinExistence type="inferred from homology"/>
<evidence type="ECO:0000256" key="7">
    <source>
        <dbReference type="PROSITE-ProRule" id="PRU00339"/>
    </source>
</evidence>
<feature type="repeat" description="TPR" evidence="7">
    <location>
        <begin position="133"/>
        <end position="166"/>
    </location>
</feature>
<feature type="repeat" description="TPR" evidence="7">
    <location>
        <begin position="404"/>
        <end position="437"/>
    </location>
</feature>
<evidence type="ECO:0000256" key="5">
    <source>
        <dbReference type="ARBA" id="ARBA00056798"/>
    </source>
</evidence>
<dbReference type="PANTHER" id="PTHR46423">
    <property type="entry name" value="RNA POLYMERASE II-ASSOCIATED PROTEIN 3"/>
    <property type="match status" value="1"/>
</dbReference>
<evidence type="ECO:0000256" key="6">
    <source>
        <dbReference type="ARBA" id="ARBA00065578"/>
    </source>
</evidence>
<feature type="region of interest" description="Disordered" evidence="9">
    <location>
        <begin position="106"/>
        <end position="128"/>
    </location>
</feature>
<dbReference type="Pfam" id="PF13181">
    <property type="entry name" value="TPR_8"/>
    <property type="match status" value="1"/>
</dbReference>
<dbReference type="SUPFAM" id="SSF48452">
    <property type="entry name" value="TPR-like"/>
    <property type="match status" value="2"/>
</dbReference>
<comment type="similarity">
    <text evidence="3">Belongs to the RPAP3 family.</text>
</comment>
<evidence type="ECO:0000313" key="11">
    <source>
        <dbReference type="EMBL" id="ELK36382.1"/>
    </source>
</evidence>
<evidence type="ECO:0000256" key="9">
    <source>
        <dbReference type="SAM" id="MobiDB-lite"/>
    </source>
</evidence>
<dbReference type="Pfam" id="PF00515">
    <property type="entry name" value="TPR_1"/>
    <property type="match status" value="2"/>
</dbReference>
<accession>L5MDH1</accession>
<keyword evidence="12" id="KW-1185">Reference proteome</keyword>
<feature type="domain" description="RNA-polymerase II-associated protein 3-like C-terminal" evidence="10">
    <location>
        <begin position="600"/>
        <end position="690"/>
    </location>
</feature>
<keyword evidence="8" id="KW-0175">Coiled coil</keyword>
<dbReference type="InterPro" id="IPR025986">
    <property type="entry name" value="RPAP3-like_C"/>
</dbReference>
<dbReference type="PROSITE" id="PS50005">
    <property type="entry name" value="TPR"/>
    <property type="match status" value="3"/>
</dbReference>
<gene>
    <name evidence="11" type="ORF">MDA_GLEAN10022513</name>
</gene>
<feature type="compositionally biased region" description="Basic and acidic residues" evidence="9">
    <location>
        <begin position="69"/>
        <end position="83"/>
    </location>
</feature>
<dbReference type="EMBL" id="KB101600">
    <property type="protein sequence ID" value="ELK36382.1"/>
    <property type="molecule type" value="Genomic_DNA"/>
</dbReference>
<dbReference type="PANTHER" id="PTHR46423:SF1">
    <property type="entry name" value="RNA POLYMERASE II-ASSOCIATED PROTEIN 3"/>
    <property type="match status" value="1"/>
</dbReference>
<dbReference type="GO" id="GO:0101031">
    <property type="term" value="C:protein folding chaperone complex"/>
    <property type="evidence" value="ECO:0007669"/>
    <property type="project" value="TreeGrafter"/>
</dbReference>
<dbReference type="eggNOG" id="KOG4648">
    <property type="taxonomic scope" value="Eukaryota"/>
</dbReference>
<evidence type="ECO:0000256" key="3">
    <source>
        <dbReference type="ARBA" id="ARBA00038275"/>
    </source>
</evidence>
<dbReference type="FunFam" id="1.25.40.10:FF:000057">
    <property type="entry name" value="RNA polymerase II associated protein 3"/>
    <property type="match status" value="1"/>
</dbReference>
<feature type="compositionally biased region" description="Basic residues" evidence="9">
    <location>
        <begin position="59"/>
        <end position="68"/>
    </location>
</feature>
<dbReference type="AlphaFoldDB" id="L5MDH1"/>
<dbReference type="Gene3D" id="1.25.40.10">
    <property type="entry name" value="Tetratricopeptide repeat domain"/>
    <property type="match status" value="3"/>
</dbReference>
<dbReference type="PROSITE" id="PS50293">
    <property type="entry name" value="TPR_REGION"/>
    <property type="match status" value="2"/>
</dbReference>
<sequence length="719" mass="81467">MTSTNKAIELQLQVKQNAEELQDFMKDLENWEEDIKQKDMELRRQNGVPEENLPPIRNRNFRKKKKSKAKESSKKTKDENTKNRIKSYDYEAWAKLDVESILDELDKEESTHDSVSQESESEEDGIHVDSQKALALKEKGNKYFKQGKYDEAIECYTKGMNADPYNPVLPTNRASAYFRMKKGHMLNAGASPWWSVRYHRGSAAQPEAGLMAGERSGGGGSLSYLHGSTKEQQTEWFAVAESDCSLAIALNRTYTKAYARRGAARFALQKLEDAKKDYEKVLELEPNNFEATNELKKIDQALTSKENSHPKEADTVIKSAEEEKKQIEEQQNKQQAISEKDRGNGFFKEGKYERAIECYTRGIAADGANALLPANRAMAYLKIQKYEEAEKDCTRAILLDGSYSKAYARRGTARTFLGKLNEAKQDFETVLLLEPGNKQAITELSKIKKELIEKGHWDDVFLDSTQRQNVIKPTDNPPHPGPAKPLKKVIIEETGNLIQTIDMPESTTAAAPESNPINVADVIATTGTASKKNSSQDDLLPTSDIPKAKVLKIEEISETSPLHSQVNMKQDVCQSSREKISIEGDKLSAQFITTVLPPVPANSFQLESDFRQLKSSPDMLYQYLTKIEPSLYPKLFQKNLDPDVFNQIIKILHDFYIEKEKPSLILEILQRLSELRRFDMAVMFMSEPEKKIAHILFSHIENSGLKDNSVEELKKRYGG</sequence>
<evidence type="ECO:0000313" key="12">
    <source>
        <dbReference type="Proteomes" id="UP000010556"/>
    </source>
</evidence>
<feature type="region of interest" description="Disordered" evidence="9">
    <location>
        <begin position="36"/>
        <end position="83"/>
    </location>
</feature>
<organism evidence="11 12">
    <name type="scientific">Myotis davidii</name>
    <name type="common">David's myotis</name>
    <dbReference type="NCBI Taxonomy" id="225400"/>
    <lineage>
        <taxon>Eukaryota</taxon>
        <taxon>Metazoa</taxon>
        <taxon>Chordata</taxon>
        <taxon>Craniata</taxon>
        <taxon>Vertebrata</taxon>
        <taxon>Euteleostomi</taxon>
        <taxon>Mammalia</taxon>
        <taxon>Eutheria</taxon>
        <taxon>Laurasiatheria</taxon>
        <taxon>Chiroptera</taxon>
        <taxon>Yangochiroptera</taxon>
        <taxon>Vespertilionidae</taxon>
        <taxon>Myotis</taxon>
    </lineage>
</organism>
<evidence type="ECO:0000256" key="2">
    <source>
        <dbReference type="ARBA" id="ARBA00022803"/>
    </source>
</evidence>
<dbReference type="InterPro" id="IPR051966">
    <property type="entry name" value="RPAP3"/>
</dbReference>
<feature type="repeat" description="TPR" evidence="7">
    <location>
        <begin position="255"/>
        <end position="288"/>
    </location>
</feature>
<dbReference type="InterPro" id="IPR011990">
    <property type="entry name" value="TPR-like_helical_dom_sf"/>
</dbReference>
<evidence type="ECO:0000256" key="1">
    <source>
        <dbReference type="ARBA" id="ARBA00022737"/>
    </source>
</evidence>
<dbReference type="SMART" id="SM00028">
    <property type="entry name" value="TPR"/>
    <property type="match status" value="5"/>
</dbReference>
<dbReference type="Pfam" id="PF13877">
    <property type="entry name" value="RPAP3_C"/>
    <property type="match status" value="1"/>
</dbReference>
<evidence type="ECO:0000256" key="4">
    <source>
        <dbReference type="ARBA" id="ARBA00040133"/>
    </source>
</evidence>